<accession>A0ABS8ARC1</accession>
<name>A0ABS8ARC1_9BACT</name>
<dbReference type="Gene3D" id="3.90.550.10">
    <property type="entry name" value="Spore Coat Polysaccharide Biosynthesis Protein SpsA, Chain A"/>
    <property type="match status" value="1"/>
</dbReference>
<dbReference type="InterPro" id="IPR001173">
    <property type="entry name" value="Glyco_trans_2-like"/>
</dbReference>
<feature type="domain" description="Glycosyltransferase 2-like" evidence="1">
    <location>
        <begin position="10"/>
        <end position="148"/>
    </location>
</feature>
<dbReference type="EC" id="2.4.-.-" evidence="2"/>
<evidence type="ECO:0000313" key="2">
    <source>
        <dbReference type="EMBL" id="MCB2407271.1"/>
    </source>
</evidence>
<reference evidence="2" key="1">
    <citation type="submission" date="2021-10" db="EMBL/GenBank/DDBJ databases">
        <authorList>
            <person name="Dean J.D."/>
            <person name="Kim M.K."/>
            <person name="Newey C.N."/>
            <person name="Stoker T.S."/>
            <person name="Thompson D.W."/>
            <person name="Grose J.H."/>
        </authorList>
    </citation>
    <scope>NUCLEOTIDE SEQUENCE</scope>
    <source>
        <strain evidence="2">BT178</strain>
    </source>
</reference>
<organism evidence="2 3">
    <name type="scientific">Hymenobacter lucidus</name>
    <dbReference type="NCBI Taxonomy" id="2880930"/>
    <lineage>
        <taxon>Bacteria</taxon>
        <taxon>Pseudomonadati</taxon>
        <taxon>Bacteroidota</taxon>
        <taxon>Cytophagia</taxon>
        <taxon>Cytophagales</taxon>
        <taxon>Hymenobacteraceae</taxon>
        <taxon>Hymenobacter</taxon>
    </lineage>
</organism>
<protein>
    <submittedName>
        <fullName evidence="2">Glycosyltransferase</fullName>
        <ecNumber evidence="2">2.4.-.-</ecNumber>
    </submittedName>
</protein>
<sequence length="320" mass="36229">MSSPSHPKVSVVMLAYNHQQFIRQALDSVLMQEVNFPYEIIIGEDCSTDQTRSIVQEYARLYPDIIRPIYHSPNGGMGRNLQACLAAVRGEYLAPLEGDDYWTDARKLQKQVDFLATHPEYSMCFHEVMVIDEEPYQVRGITSNEDEYTFETLLASKRTVPMTCSLLLRNRLAVLPEWLFAVPMMDYPLVILQAEHGKLKRLPDVMAAYRKHAGGSWSAVSHSQNHRRYIAMYQRLAAHYAPTSRGGIVRQALYRHCLYLADHLIKSGEEPTAPYFLQRALATGPGLSLANLKSLVGVTSRYLRASLAPRGSRPNQLDEA</sequence>
<dbReference type="GO" id="GO:0016757">
    <property type="term" value="F:glycosyltransferase activity"/>
    <property type="evidence" value="ECO:0007669"/>
    <property type="project" value="UniProtKB-KW"/>
</dbReference>
<comment type="caution">
    <text evidence="2">The sequence shown here is derived from an EMBL/GenBank/DDBJ whole genome shotgun (WGS) entry which is preliminary data.</text>
</comment>
<keyword evidence="3" id="KW-1185">Reference proteome</keyword>
<gene>
    <name evidence="2" type="ORF">LGH74_04725</name>
</gene>
<dbReference type="Proteomes" id="UP001165296">
    <property type="component" value="Unassembled WGS sequence"/>
</dbReference>
<dbReference type="EMBL" id="JAJADR010000001">
    <property type="protein sequence ID" value="MCB2407271.1"/>
    <property type="molecule type" value="Genomic_DNA"/>
</dbReference>
<evidence type="ECO:0000259" key="1">
    <source>
        <dbReference type="Pfam" id="PF00535"/>
    </source>
</evidence>
<dbReference type="PANTHER" id="PTHR22916:SF3">
    <property type="entry name" value="UDP-GLCNAC:BETAGAL BETA-1,3-N-ACETYLGLUCOSAMINYLTRANSFERASE-LIKE PROTEIN 1"/>
    <property type="match status" value="1"/>
</dbReference>
<dbReference type="PANTHER" id="PTHR22916">
    <property type="entry name" value="GLYCOSYLTRANSFERASE"/>
    <property type="match status" value="1"/>
</dbReference>
<proteinExistence type="predicted"/>
<keyword evidence="2" id="KW-0808">Transferase</keyword>
<evidence type="ECO:0000313" key="3">
    <source>
        <dbReference type="Proteomes" id="UP001165296"/>
    </source>
</evidence>
<dbReference type="InterPro" id="IPR029044">
    <property type="entry name" value="Nucleotide-diphossugar_trans"/>
</dbReference>
<keyword evidence="2" id="KW-0328">Glycosyltransferase</keyword>
<dbReference type="SUPFAM" id="SSF53448">
    <property type="entry name" value="Nucleotide-diphospho-sugar transferases"/>
    <property type="match status" value="1"/>
</dbReference>
<dbReference type="RefSeq" id="WP_226172709.1">
    <property type="nucleotide sequence ID" value="NZ_JAJADR010000001.1"/>
</dbReference>
<dbReference type="Pfam" id="PF00535">
    <property type="entry name" value="Glycos_transf_2"/>
    <property type="match status" value="1"/>
</dbReference>